<accession>A0A6P8I8A3</accession>
<dbReference type="SUPFAM" id="SSF52047">
    <property type="entry name" value="RNI-like"/>
    <property type="match status" value="1"/>
</dbReference>
<dbReference type="InterPro" id="IPR032675">
    <property type="entry name" value="LRR_dom_sf"/>
</dbReference>
<gene>
    <name evidence="3" type="primary">LOC116297252</name>
</gene>
<dbReference type="OrthoDB" id="3219396at2759"/>
<proteinExistence type="predicted"/>
<dbReference type="KEGG" id="aten:116297252"/>
<keyword evidence="2" id="KW-1185">Reference proteome</keyword>
<evidence type="ECO:0000313" key="2">
    <source>
        <dbReference type="Proteomes" id="UP000515163"/>
    </source>
</evidence>
<feature type="domain" description="F-box" evidence="1">
    <location>
        <begin position="26"/>
        <end position="72"/>
    </location>
</feature>
<dbReference type="PANTHER" id="PTHR20933">
    <property type="entry name" value="F-BOX ONLY PROTEIN 33"/>
    <property type="match status" value="1"/>
</dbReference>
<organism evidence="2 3">
    <name type="scientific">Actinia tenebrosa</name>
    <name type="common">Australian red waratah sea anemone</name>
    <dbReference type="NCBI Taxonomy" id="6105"/>
    <lineage>
        <taxon>Eukaryota</taxon>
        <taxon>Metazoa</taxon>
        <taxon>Cnidaria</taxon>
        <taxon>Anthozoa</taxon>
        <taxon>Hexacorallia</taxon>
        <taxon>Actiniaria</taxon>
        <taxon>Actiniidae</taxon>
        <taxon>Actinia</taxon>
    </lineage>
</organism>
<dbReference type="Pfam" id="PF12937">
    <property type="entry name" value="F-box-like"/>
    <property type="match status" value="1"/>
</dbReference>
<dbReference type="SUPFAM" id="SSF81383">
    <property type="entry name" value="F-box domain"/>
    <property type="match status" value="1"/>
</dbReference>
<dbReference type="Proteomes" id="UP000515163">
    <property type="component" value="Unplaced"/>
</dbReference>
<dbReference type="GO" id="GO:0031398">
    <property type="term" value="P:positive regulation of protein ubiquitination"/>
    <property type="evidence" value="ECO:0007669"/>
    <property type="project" value="TreeGrafter"/>
</dbReference>
<reference evidence="3" key="1">
    <citation type="submission" date="2025-08" db="UniProtKB">
        <authorList>
            <consortium name="RefSeq"/>
        </authorList>
    </citation>
    <scope>IDENTIFICATION</scope>
    <source>
        <tissue evidence="3">Tentacle</tissue>
    </source>
</reference>
<evidence type="ECO:0000313" key="3">
    <source>
        <dbReference type="RefSeq" id="XP_031561302.1"/>
    </source>
</evidence>
<dbReference type="PROSITE" id="PS50181">
    <property type="entry name" value="FBOX"/>
    <property type="match status" value="1"/>
</dbReference>
<dbReference type="RefSeq" id="XP_031561302.1">
    <property type="nucleotide sequence ID" value="XM_031705442.1"/>
</dbReference>
<dbReference type="PANTHER" id="PTHR20933:SF4">
    <property type="entry name" value="F-BOX INVOLVED IN POLYQ PATHOGENESIS, ISOFORM A"/>
    <property type="match status" value="1"/>
</dbReference>
<dbReference type="InParanoid" id="A0A6P8I8A3"/>
<dbReference type="InterPro" id="IPR036047">
    <property type="entry name" value="F-box-like_dom_sf"/>
</dbReference>
<dbReference type="InterPro" id="IPR001810">
    <property type="entry name" value="F-box_dom"/>
</dbReference>
<sequence>MKMLMLHSAILLWTDCSRNNSKSLPNTSILHLDEGILLEIFDYLDILDLLRAGQVCQQWYRISRDYYLWKSLDLKTLRKPFSKDNSIETLFRRCPVSRLINLDLSGLQLTGRIFTTLAQNCLHLRKLVLNSTNFVAEETENDEEIFLFPEKLEYLDLRFSEGPARFYLTVSRYLGQVEWFGLCDAFIYPLYKDGSLDTTIMNMQNLKSLDTSHCLLAKDNLVSMVTSCRKLEVLSMRKCLCVRGHTLGELLSNCKSLRGLILDGTSVDDDVISSLPWEHTRMDYLELGWCPLVSTEGLRVVLDKLSRLKSLEYLGLCSTGDGKAISDVILEDLKKALSKGLFCSLRTLNITSSKKVTEKGLRSFIEEFCPNLEVKVGKCYALEGFSIQSDDRTWEDENNNNGPAHKKWKCNFRSKRSNNQMEQYFLESPL</sequence>
<dbReference type="AlphaFoldDB" id="A0A6P8I8A3"/>
<dbReference type="SMART" id="SM00256">
    <property type="entry name" value="FBOX"/>
    <property type="match status" value="1"/>
</dbReference>
<dbReference type="Gene3D" id="3.80.10.10">
    <property type="entry name" value="Ribonuclease Inhibitor"/>
    <property type="match status" value="2"/>
</dbReference>
<dbReference type="GeneID" id="116297252"/>
<name>A0A6P8I8A3_ACTTE</name>
<evidence type="ECO:0000259" key="1">
    <source>
        <dbReference type="PROSITE" id="PS50181"/>
    </source>
</evidence>
<protein>
    <submittedName>
        <fullName evidence="3">F-box/LRR-repeat protein 20-like</fullName>
    </submittedName>
</protein>